<dbReference type="InterPro" id="IPR021354">
    <property type="entry name" value="DUF2975"/>
</dbReference>
<gene>
    <name evidence="2" type="ORF">SAMEA3545359_01598</name>
</gene>
<evidence type="ECO:0000313" key="2">
    <source>
        <dbReference type="EMBL" id="SCJ71720.1"/>
    </source>
</evidence>
<organism evidence="2">
    <name type="scientific">uncultured Anaerotruncus sp</name>
    <dbReference type="NCBI Taxonomy" id="905011"/>
    <lineage>
        <taxon>Bacteria</taxon>
        <taxon>Bacillati</taxon>
        <taxon>Bacillota</taxon>
        <taxon>Clostridia</taxon>
        <taxon>Eubacteriales</taxon>
        <taxon>Oscillospiraceae</taxon>
        <taxon>Anaerotruncus</taxon>
        <taxon>environmental samples</taxon>
    </lineage>
</organism>
<dbReference type="Pfam" id="PF11188">
    <property type="entry name" value="DUF2975"/>
    <property type="match status" value="1"/>
</dbReference>
<dbReference type="EMBL" id="FMHG01000001">
    <property type="protein sequence ID" value="SCJ71720.1"/>
    <property type="molecule type" value="Genomic_DNA"/>
</dbReference>
<keyword evidence="1" id="KW-1133">Transmembrane helix</keyword>
<feature type="transmembrane region" description="Helical" evidence="1">
    <location>
        <begin position="21"/>
        <end position="41"/>
    </location>
</feature>
<feature type="transmembrane region" description="Helical" evidence="1">
    <location>
        <begin position="53"/>
        <end position="76"/>
    </location>
</feature>
<keyword evidence="1" id="KW-0472">Membrane</keyword>
<sequence>MTGHEDGRGWTSTRSMQLSLVAVRSFLVLLALAAASAPFWVKWYVQLREFGPQLHTALLVALYCCCPPGFYLLLCLDRLLQNLLAGQVFIHHNVQLLRRISWCCYLAAAITLAASFWYLPFLVIAAAAGFMGLVLRVVKNVFDQAIYLQTEVDYTI</sequence>
<proteinExistence type="predicted"/>
<accession>A0A1C6IPZ3</accession>
<name>A0A1C6IPZ3_9FIRM</name>
<dbReference type="AlphaFoldDB" id="A0A1C6IPZ3"/>
<evidence type="ECO:0000256" key="1">
    <source>
        <dbReference type="SAM" id="Phobius"/>
    </source>
</evidence>
<feature type="transmembrane region" description="Helical" evidence="1">
    <location>
        <begin position="96"/>
        <end position="113"/>
    </location>
</feature>
<keyword evidence="1" id="KW-0812">Transmembrane</keyword>
<evidence type="ECO:0008006" key="3">
    <source>
        <dbReference type="Google" id="ProtNLM"/>
    </source>
</evidence>
<protein>
    <recommendedName>
        <fullName evidence="3">DUF2975 domain-containing protein</fullName>
    </recommendedName>
</protein>
<reference evidence="2" key="1">
    <citation type="submission" date="2015-09" db="EMBL/GenBank/DDBJ databases">
        <authorList>
            <consortium name="Pathogen Informatics"/>
        </authorList>
    </citation>
    <scope>NUCLEOTIDE SEQUENCE</scope>
    <source>
        <strain evidence="2">2789STDY5834896</strain>
    </source>
</reference>